<dbReference type="AlphaFoldDB" id="F2U9G4"/>
<gene>
    <name evidence="2" type="ORF">PTSG_04699</name>
</gene>
<reference evidence="2" key="1">
    <citation type="submission" date="2009-08" db="EMBL/GenBank/DDBJ databases">
        <title>Annotation of Salpingoeca rosetta.</title>
        <authorList>
            <consortium name="The Broad Institute Genome Sequencing Platform"/>
            <person name="Russ C."/>
            <person name="Cuomo C."/>
            <person name="Burger G."/>
            <person name="Gray M.W."/>
            <person name="Holland P.W.H."/>
            <person name="King N."/>
            <person name="Lang F.B.F."/>
            <person name="Roger A.J."/>
            <person name="Ruiz-Trillo I."/>
            <person name="Young S.K."/>
            <person name="Zeng Q."/>
            <person name="Gargeya S."/>
            <person name="Alvarado L."/>
            <person name="Berlin A."/>
            <person name="Chapman S.B."/>
            <person name="Chen Z."/>
            <person name="Freedman E."/>
            <person name="Gellesch M."/>
            <person name="Goldberg J."/>
            <person name="Griggs A."/>
            <person name="Gujja S."/>
            <person name="Heilman E."/>
            <person name="Heiman D."/>
            <person name="Howarth C."/>
            <person name="Mehta T."/>
            <person name="Neiman D."/>
            <person name="Pearson M."/>
            <person name="Roberts A."/>
            <person name="Saif S."/>
            <person name="Shea T."/>
            <person name="Shenoy N."/>
            <person name="Sisk P."/>
            <person name="Stolte C."/>
            <person name="Sykes S."/>
            <person name="White J."/>
            <person name="Yandava C."/>
            <person name="Haas B."/>
            <person name="Nusbaum C."/>
            <person name="Birren B."/>
        </authorList>
    </citation>
    <scope>NUCLEOTIDE SEQUENCE [LARGE SCALE GENOMIC DNA]</scope>
    <source>
        <strain evidence="2">ATCC 50818</strain>
    </source>
</reference>
<dbReference type="KEGG" id="sre:PTSG_04699"/>
<dbReference type="InParanoid" id="F2U9G4"/>
<dbReference type="PANTHER" id="PTHR46533">
    <property type="entry name" value="ZINC FINGER MYND DOMAIN-CONTAINING PROTEIN 12"/>
    <property type="match status" value="1"/>
</dbReference>
<evidence type="ECO:0000256" key="1">
    <source>
        <dbReference type="SAM" id="MobiDB-lite"/>
    </source>
</evidence>
<name>F2U9G4_SALR5</name>
<accession>F2U9G4</accession>
<dbReference type="eggNOG" id="ENOG502QSY3">
    <property type="taxonomic scope" value="Eukaryota"/>
</dbReference>
<evidence type="ECO:0000313" key="2">
    <source>
        <dbReference type="EMBL" id="EGD72991.1"/>
    </source>
</evidence>
<dbReference type="GeneID" id="16074607"/>
<dbReference type="PANTHER" id="PTHR46533:SF1">
    <property type="entry name" value="ZINC FINGER MYND DOMAIN-CONTAINING PROTEIN 12"/>
    <property type="match status" value="1"/>
</dbReference>
<dbReference type="Proteomes" id="UP000007799">
    <property type="component" value="Unassembled WGS sequence"/>
</dbReference>
<proteinExistence type="predicted"/>
<dbReference type="InterPro" id="IPR053248">
    <property type="entry name" value="Zinc_finger_MYND_domain"/>
</dbReference>
<evidence type="ECO:0000313" key="3">
    <source>
        <dbReference type="Proteomes" id="UP000007799"/>
    </source>
</evidence>
<dbReference type="InterPro" id="IPR011990">
    <property type="entry name" value="TPR-like_helical_dom_sf"/>
</dbReference>
<organism evidence="3">
    <name type="scientific">Salpingoeca rosetta (strain ATCC 50818 / BSB-021)</name>
    <dbReference type="NCBI Taxonomy" id="946362"/>
    <lineage>
        <taxon>Eukaryota</taxon>
        <taxon>Choanoflagellata</taxon>
        <taxon>Craspedida</taxon>
        <taxon>Salpingoecidae</taxon>
        <taxon>Salpingoeca</taxon>
    </lineage>
</organism>
<feature type="region of interest" description="Disordered" evidence="1">
    <location>
        <begin position="200"/>
        <end position="222"/>
    </location>
</feature>
<dbReference type="EMBL" id="GL832965">
    <property type="protein sequence ID" value="EGD72991.1"/>
    <property type="molecule type" value="Genomic_DNA"/>
</dbReference>
<dbReference type="OrthoDB" id="674604at2759"/>
<feature type="compositionally biased region" description="Low complexity" evidence="1">
    <location>
        <begin position="1"/>
        <end position="13"/>
    </location>
</feature>
<sequence>MLRRPQQQQQQQQRGGSGKKPNKKDAEEVIALQLKSSELASHRLDHQHALDEAQQAMDLAESVHADDSMDLIAPYVQLGSAYLGVGQTKNAEKYLTQAHWLALKASEPLPAVLEAKMHRSLGRLYLAKEKLAESLAHFAEDVYFSSCAFGPMDPQCCTGYFHMAILFETHDEQRCKAFRTLVARIWRAYLFRVFLSTEREGDDDADNNNSDNSDKGGRSSPDVQLDPVLEAECERHLQFLFSLHCAEDALDEIGANVCLATLLLVFVRGDASSLNVKDMLARVLRSSVPRTDDVKVQARQLRDRMHTALNPVAE</sequence>
<feature type="region of interest" description="Disordered" evidence="1">
    <location>
        <begin position="1"/>
        <end position="27"/>
    </location>
</feature>
<dbReference type="RefSeq" id="XP_004994022.1">
    <property type="nucleotide sequence ID" value="XM_004993965.1"/>
</dbReference>
<dbReference type="Gene3D" id="1.25.40.10">
    <property type="entry name" value="Tetratricopeptide repeat domain"/>
    <property type="match status" value="1"/>
</dbReference>
<dbReference type="SUPFAM" id="SSF48452">
    <property type="entry name" value="TPR-like"/>
    <property type="match status" value="1"/>
</dbReference>
<protein>
    <submittedName>
        <fullName evidence="2">Uncharacterized protein</fullName>
    </submittedName>
</protein>
<keyword evidence="3" id="KW-1185">Reference proteome</keyword>